<dbReference type="PROSITE" id="PS00028">
    <property type="entry name" value="ZINC_FINGER_C2H2_1"/>
    <property type="match status" value="1"/>
</dbReference>
<keyword evidence="8 11" id="KW-0804">Transcription</keyword>
<evidence type="ECO:0000256" key="12">
    <source>
        <dbReference type="PIRSR" id="PIRSR015919-1"/>
    </source>
</evidence>
<evidence type="ECO:0000256" key="5">
    <source>
        <dbReference type="ARBA" id="ARBA00022771"/>
    </source>
</evidence>
<dbReference type="SMART" id="SM01047">
    <property type="entry name" value="C1_4"/>
    <property type="match status" value="1"/>
</dbReference>
<dbReference type="PIRSF" id="PIRSF015919">
    <property type="entry name" value="TFIIH_SSL1"/>
    <property type="match status" value="1"/>
</dbReference>
<evidence type="ECO:0000259" key="13">
    <source>
        <dbReference type="PROSITE" id="PS00028"/>
    </source>
</evidence>
<dbReference type="PANTHER" id="PTHR12695:SF2">
    <property type="entry name" value="GENERAL TRANSCRIPTION FACTOR IIH SUBUNIT 2-RELATED"/>
    <property type="match status" value="1"/>
</dbReference>
<keyword evidence="3 11" id="KW-0479">Metal-binding</keyword>
<dbReference type="InterPro" id="IPR007198">
    <property type="entry name" value="Ssl1-like"/>
</dbReference>
<evidence type="ECO:0000256" key="2">
    <source>
        <dbReference type="ARBA" id="ARBA00006092"/>
    </source>
</evidence>
<dbReference type="WBParaSite" id="TMUE_2000010487.1">
    <property type="protein sequence ID" value="TMUE_2000010487.1"/>
    <property type="gene ID" value="WBGene00290747"/>
</dbReference>
<evidence type="ECO:0000313" key="14">
    <source>
        <dbReference type="Proteomes" id="UP000046395"/>
    </source>
</evidence>
<dbReference type="PANTHER" id="PTHR12695">
    <property type="entry name" value="GENERAL TRANSCRIPTION FACTOR IIH SUBUNIT 2"/>
    <property type="match status" value="1"/>
</dbReference>
<feature type="domain" description="C2H2-type" evidence="13">
    <location>
        <begin position="357"/>
        <end position="377"/>
    </location>
</feature>
<evidence type="ECO:0000256" key="8">
    <source>
        <dbReference type="ARBA" id="ARBA00023163"/>
    </source>
</evidence>
<keyword evidence="5" id="KW-0863">Zinc-finger</keyword>
<dbReference type="InterPro" id="IPR004595">
    <property type="entry name" value="TFIIH_C1-like_dom"/>
</dbReference>
<keyword evidence="7 11" id="KW-0805">Transcription regulation</keyword>
<evidence type="ECO:0000256" key="10">
    <source>
        <dbReference type="ARBA" id="ARBA00023242"/>
    </source>
</evidence>
<comment type="subcellular location">
    <subcellularLocation>
        <location evidence="1 11">Nucleus</location>
    </subcellularLocation>
</comment>
<dbReference type="STRING" id="70415.A0A5S6QUB5"/>
<dbReference type="GO" id="GO:0000439">
    <property type="term" value="C:transcription factor TFIIH core complex"/>
    <property type="evidence" value="ECO:0007669"/>
    <property type="project" value="InterPro"/>
</dbReference>
<dbReference type="GO" id="GO:0008270">
    <property type="term" value="F:zinc ion binding"/>
    <property type="evidence" value="ECO:0007669"/>
    <property type="project" value="UniProtKB-UniRule"/>
</dbReference>
<dbReference type="FunFam" id="3.40.50.410:FF:000015">
    <property type="entry name" value="General transcription factor IIH subunit 2"/>
    <property type="match status" value="1"/>
</dbReference>
<dbReference type="InterPro" id="IPR036465">
    <property type="entry name" value="vWFA_dom_sf"/>
</dbReference>
<dbReference type="Pfam" id="PF04056">
    <property type="entry name" value="Ssl1"/>
    <property type="match status" value="1"/>
</dbReference>
<dbReference type="GO" id="GO:0005675">
    <property type="term" value="C:transcription factor TFIIH holo complex"/>
    <property type="evidence" value="ECO:0007669"/>
    <property type="project" value="UniProtKB-UniRule"/>
</dbReference>
<dbReference type="Proteomes" id="UP000046395">
    <property type="component" value="Unassembled WGS sequence"/>
</dbReference>
<evidence type="ECO:0000256" key="1">
    <source>
        <dbReference type="ARBA" id="ARBA00004123"/>
    </source>
</evidence>
<comment type="similarity">
    <text evidence="2 11">Belongs to the GTF2H2 family.</text>
</comment>
<evidence type="ECO:0000256" key="4">
    <source>
        <dbReference type="ARBA" id="ARBA00022763"/>
    </source>
</evidence>
<dbReference type="SUPFAM" id="SSF57889">
    <property type="entry name" value="Cysteine-rich domain"/>
    <property type="match status" value="1"/>
</dbReference>
<evidence type="ECO:0000256" key="7">
    <source>
        <dbReference type="ARBA" id="ARBA00023015"/>
    </source>
</evidence>
<dbReference type="GO" id="GO:0006289">
    <property type="term" value="P:nucleotide-excision repair"/>
    <property type="evidence" value="ECO:0007669"/>
    <property type="project" value="UniProtKB-UniRule"/>
</dbReference>
<dbReference type="GO" id="GO:0006357">
    <property type="term" value="P:regulation of transcription by RNA polymerase II"/>
    <property type="evidence" value="ECO:0007669"/>
    <property type="project" value="TreeGrafter"/>
</dbReference>
<evidence type="ECO:0000256" key="3">
    <source>
        <dbReference type="ARBA" id="ARBA00022723"/>
    </source>
</evidence>
<evidence type="ECO:0000256" key="11">
    <source>
        <dbReference type="PIRNR" id="PIRNR015919"/>
    </source>
</evidence>
<accession>A0A5S6QUB5</accession>
<feature type="zinc finger region" description="C4-type" evidence="12">
    <location>
        <begin position="288"/>
        <end position="305"/>
    </location>
</feature>
<keyword evidence="6 11" id="KW-0862">Zinc</keyword>
<protein>
    <recommendedName>
        <fullName evidence="11">General transcription factor IIH subunit</fullName>
    </recommendedName>
</protein>
<keyword evidence="4" id="KW-0227">DNA damage</keyword>
<dbReference type="Gene3D" id="3.30.40.10">
    <property type="entry name" value="Zinc/RING finger domain, C3HC4 (zinc finger)"/>
    <property type="match status" value="1"/>
</dbReference>
<dbReference type="InterPro" id="IPR046349">
    <property type="entry name" value="C1-like_sf"/>
</dbReference>
<sequence length="382" mass="42915">MDEAKSEETYCWEKAYEKPWEALKVDESGSLEASVINAAHENKRKELYRRKKNIRLGIMRQVCLVLDMSAAMNDRDLQPTRLLCTLKHMSNFLDDFFDQNPISQVCLLGVRDKKVTKLTEFASNPRKQKEALNEHLYDEGSGEFSLQNSLEKAISLLKDTPSHCIREVLAVVGSLGSCDPGDISSTIESLGAHKVVCNLIILSAEVFIYKKVAEATGGKHTVILDEADFKETLSFFVIPPAASTTMDCSLVRMGFPERVESKDRWSFCACHANPNNPNANLTRQGYFCPQCKSKYCSLPTECRVCGLILISAQHLARSHQHLFPVGTFTEVELPKERKSEIACYACLLPISVRAYTCVRCKNQFCIDCNLFIHQTLHVCPGC</sequence>
<evidence type="ECO:0000256" key="9">
    <source>
        <dbReference type="ARBA" id="ARBA00023204"/>
    </source>
</evidence>
<keyword evidence="10 11" id="KW-0539">Nucleus</keyword>
<proteinExistence type="inferred from homology"/>
<dbReference type="NCBIfam" id="TIGR00622">
    <property type="entry name" value="ssl1"/>
    <property type="match status" value="1"/>
</dbReference>
<evidence type="ECO:0000313" key="15">
    <source>
        <dbReference type="WBParaSite" id="TMUE_2000010487.1"/>
    </source>
</evidence>
<organism evidence="14 15">
    <name type="scientific">Trichuris muris</name>
    <name type="common">Mouse whipworm</name>
    <dbReference type="NCBI Taxonomy" id="70415"/>
    <lineage>
        <taxon>Eukaryota</taxon>
        <taxon>Metazoa</taxon>
        <taxon>Ecdysozoa</taxon>
        <taxon>Nematoda</taxon>
        <taxon>Enoplea</taxon>
        <taxon>Dorylaimia</taxon>
        <taxon>Trichinellida</taxon>
        <taxon>Trichuridae</taxon>
        <taxon>Trichuris</taxon>
    </lineage>
</organism>
<evidence type="ECO:0000256" key="6">
    <source>
        <dbReference type="ARBA" id="ARBA00022833"/>
    </source>
</evidence>
<dbReference type="InterPro" id="IPR013083">
    <property type="entry name" value="Znf_RING/FYVE/PHD"/>
</dbReference>
<dbReference type="SUPFAM" id="SSF53300">
    <property type="entry name" value="vWA-like"/>
    <property type="match status" value="1"/>
</dbReference>
<dbReference type="GO" id="GO:0006351">
    <property type="term" value="P:DNA-templated transcription"/>
    <property type="evidence" value="ECO:0007669"/>
    <property type="project" value="InterPro"/>
</dbReference>
<dbReference type="InterPro" id="IPR013087">
    <property type="entry name" value="Znf_C2H2_type"/>
</dbReference>
<keyword evidence="9" id="KW-0234">DNA repair</keyword>
<dbReference type="InterPro" id="IPR012170">
    <property type="entry name" value="TFIIH_SSL1/p44"/>
</dbReference>
<reference evidence="15" key="1">
    <citation type="submission" date="2019-12" db="UniProtKB">
        <authorList>
            <consortium name="WormBaseParasite"/>
        </authorList>
    </citation>
    <scope>IDENTIFICATION</scope>
</reference>
<dbReference type="Pfam" id="PF07975">
    <property type="entry name" value="C1_4"/>
    <property type="match status" value="1"/>
</dbReference>
<name>A0A5S6QUB5_TRIMR</name>
<dbReference type="AlphaFoldDB" id="A0A5S6QUB5"/>
<dbReference type="Gene3D" id="3.40.50.410">
    <property type="entry name" value="von Willebrand factor, type A domain"/>
    <property type="match status" value="1"/>
</dbReference>
<keyword evidence="14" id="KW-1185">Reference proteome</keyword>